<sequence>MPAAIDYDKYSNMNKKQLLNALINAENKKQKIKQDLNEKIKHTTELIKFLKTKLKKSLNEPKSYTLAQAPSIKKINAYFEKLPQAEQDQIRAEVRAEMGLNI</sequence>
<evidence type="ECO:0000256" key="1">
    <source>
        <dbReference type="SAM" id="Coils"/>
    </source>
</evidence>
<dbReference type="KEGG" id="cinf:CINF_0462"/>
<reference evidence="2 3" key="1">
    <citation type="submission" date="2020-02" db="EMBL/GenBank/DDBJ databases">
        <title>Complete genome sequence of the novel Campylobacter species Candidatus Campylobacter infans.</title>
        <authorList>
            <person name="Duim B."/>
            <person name="Zomer A."/>
            <person name="van der Graaf L."/>
            <person name="Wagenaar J."/>
        </authorList>
    </citation>
    <scope>NUCLEOTIDE SEQUENCE [LARGE SCALE GENOMIC DNA]</scope>
    <source>
        <strain evidence="2 3">19S00001</strain>
    </source>
</reference>
<organism evidence="2 3">
    <name type="scientific">Candidatus Campylobacter infans</name>
    <dbReference type="NCBI Taxonomy" id="2561898"/>
    <lineage>
        <taxon>Bacteria</taxon>
        <taxon>Pseudomonadati</taxon>
        <taxon>Campylobacterota</taxon>
        <taxon>Epsilonproteobacteria</taxon>
        <taxon>Campylobacterales</taxon>
        <taxon>Campylobacteraceae</taxon>
        <taxon>Campylobacter</taxon>
    </lineage>
</organism>
<dbReference type="RefSeq" id="WP_179975602.1">
    <property type="nucleotide sequence ID" value="NZ_CP049075.1"/>
</dbReference>
<evidence type="ECO:0000313" key="2">
    <source>
        <dbReference type="EMBL" id="QLI04991.1"/>
    </source>
</evidence>
<keyword evidence="3" id="KW-1185">Reference proteome</keyword>
<feature type="coiled-coil region" evidence="1">
    <location>
        <begin position="15"/>
        <end position="53"/>
    </location>
</feature>
<name>A0A7H9CH50_9BACT</name>
<proteinExistence type="predicted"/>
<keyword evidence="1" id="KW-0175">Coiled coil</keyword>
<evidence type="ECO:0000313" key="3">
    <source>
        <dbReference type="Proteomes" id="UP000509414"/>
    </source>
</evidence>
<protein>
    <submittedName>
        <fullName evidence="2">Uncharacterized protein</fullName>
    </submittedName>
</protein>
<dbReference type="EMBL" id="CP049075">
    <property type="protein sequence ID" value="QLI04991.1"/>
    <property type="molecule type" value="Genomic_DNA"/>
</dbReference>
<gene>
    <name evidence="2" type="ORF">CINF_0462</name>
</gene>
<accession>A0A7H9CH50</accession>
<dbReference type="AlphaFoldDB" id="A0A7H9CH50"/>
<dbReference type="Proteomes" id="UP000509414">
    <property type="component" value="Chromosome"/>
</dbReference>